<dbReference type="EMBL" id="JRPK02000062">
    <property type="protein sequence ID" value="TLD94367.1"/>
    <property type="molecule type" value="Genomic_DNA"/>
</dbReference>
<dbReference type="RefSeq" id="WP_138120897.1">
    <property type="nucleotide sequence ID" value="NZ_JRPK02000062.1"/>
</dbReference>
<protein>
    <submittedName>
        <fullName evidence="1">Uncharacterized protein</fullName>
    </submittedName>
</protein>
<accession>A0A4U8T6T3</accession>
<name>A0A4U8T6T3_9HELI</name>
<proteinExistence type="predicted"/>
<gene>
    <name evidence="1" type="ORF">LS80_010125</name>
</gene>
<evidence type="ECO:0000313" key="1">
    <source>
        <dbReference type="EMBL" id="TLD94367.1"/>
    </source>
</evidence>
<comment type="caution">
    <text evidence="1">The sequence shown here is derived from an EMBL/GenBank/DDBJ whole genome shotgun (WGS) entry which is preliminary data.</text>
</comment>
<reference evidence="1 2" key="1">
    <citation type="journal article" date="2014" name="Genome Announc.">
        <title>Draft genome sequences of eight enterohepatic helicobacter species isolated from both laboratory and wild rodents.</title>
        <authorList>
            <person name="Sheh A."/>
            <person name="Shen Z."/>
            <person name="Fox J.G."/>
        </authorList>
    </citation>
    <scope>NUCLEOTIDE SEQUENCE [LARGE SCALE GENOMIC DNA]</scope>
    <source>
        <strain evidence="1 2">ATCC 49310</strain>
    </source>
</reference>
<organism evidence="1 2">
    <name type="scientific">Helicobacter trogontum</name>
    <dbReference type="NCBI Taxonomy" id="50960"/>
    <lineage>
        <taxon>Bacteria</taxon>
        <taxon>Pseudomonadati</taxon>
        <taxon>Campylobacterota</taxon>
        <taxon>Epsilonproteobacteria</taxon>
        <taxon>Campylobacterales</taxon>
        <taxon>Helicobacteraceae</taxon>
        <taxon>Helicobacter</taxon>
    </lineage>
</organism>
<dbReference type="AlphaFoldDB" id="A0A4U8T6T3"/>
<dbReference type="Proteomes" id="UP000029861">
    <property type="component" value="Unassembled WGS sequence"/>
</dbReference>
<evidence type="ECO:0000313" key="2">
    <source>
        <dbReference type="Proteomes" id="UP000029861"/>
    </source>
</evidence>
<sequence length="105" mass="11941">MINAIENKYGLKTSNQLNKAGHKEFKNTKNVYWARDSKQIKEIWDDITEGAEVLQDAGPDSYGDMIKRRKLSDGTIIQLRKKSNSGGSTIEIDSKMKIHSIKDKK</sequence>